<evidence type="ECO:0000313" key="6">
    <source>
        <dbReference type="EMBL" id="ACO65192.1"/>
    </source>
</evidence>
<feature type="repeat" description="WD" evidence="4">
    <location>
        <begin position="289"/>
        <end position="304"/>
    </location>
</feature>
<dbReference type="GO" id="GO:0042254">
    <property type="term" value="P:ribosome biogenesis"/>
    <property type="evidence" value="ECO:0007669"/>
    <property type="project" value="UniProtKB-KW"/>
</dbReference>
<dbReference type="OrthoDB" id="308449at2759"/>
<dbReference type="Pfam" id="PF00400">
    <property type="entry name" value="WD40"/>
    <property type="match status" value="4"/>
</dbReference>
<dbReference type="OMA" id="WDIKSAH"/>
<sequence>MATVVAGTYERFVFGYQLDGLPGSSGGGGGAPEVVRSFTLDAHLSSCKSVAAQGGFIASGGADDLIRVWHHNPDGGLADIGTLSGHEGNVSCMQFHGSDPTREPTRLVSGSVDGNIIIWSVGQWDALKTMKAHRGGVHALSVHRSGLVAMSAGADSHIAMWDMKKGRVAHKTKLKTKPELLAFTPSGNSYASVAGTRLTITSAETGTVSGVFDAPKRVMCMAQAGDDTLACLGLEGGDVFGYDSRAPPTKPAFTITKAHPTRVKCMVFPVDDAERGPVMGGPGGGPVCLVTGSSEGTVRLWDLRAVGASGGAAARARDMGVDDARDEPLAEATGGGRFTCMAVMPTQLPKTVVEAIGAEKDRDPAEMKKKRKEMKLRQAEKARERANATQPARQPQQKQRQQQQKPKQQQKQQKHQQKRVEKPDDDDEGFEVVAGDDDDDEPPRVAKTAGPAKKRKVKEASGVGEDGPLVPRKAGFKTGKKSGGGGVGGKSYEEIATAARRKGSGVKKGKPSRGFGKPSRD</sequence>
<dbReference type="InterPro" id="IPR036322">
    <property type="entry name" value="WD40_repeat_dom_sf"/>
</dbReference>
<feature type="region of interest" description="Disordered" evidence="5">
    <location>
        <begin position="355"/>
        <end position="521"/>
    </location>
</feature>
<keyword evidence="7" id="KW-1185">Reference proteome</keyword>
<accession>C1EAE5</accession>
<reference evidence="6 7" key="1">
    <citation type="journal article" date="2009" name="Science">
        <title>Green evolution and dynamic adaptations revealed by genomes of the marine picoeukaryotes Micromonas.</title>
        <authorList>
            <person name="Worden A.Z."/>
            <person name="Lee J.H."/>
            <person name="Mock T."/>
            <person name="Rouze P."/>
            <person name="Simmons M.P."/>
            <person name="Aerts A.L."/>
            <person name="Allen A.E."/>
            <person name="Cuvelier M.L."/>
            <person name="Derelle E."/>
            <person name="Everett M.V."/>
            <person name="Foulon E."/>
            <person name="Grimwood J."/>
            <person name="Gundlach H."/>
            <person name="Henrissat B."/>
            <person name="Napoli C."/>
            <person name="McDonald S.M."/>
            <person name="Parker M.S."/>
            <person name="Rombauts S."/>
            <person name="Salamov A."/>
            <person name="Von Dassow P."/>
            <person name="Badger J.H."/>
            <person name="Coutinho P.M."/>
            <person name="Demir E."/>
            <person name="Dubchak I."/>
            <person name="Gentemann C."/>
            <person name="Eikrem W."/>
            <person name="Gready J.E."/>
            <person name="John U."/>
            <person name="Lanier W."/>
            <person name="Lindquist E.A."/>
            <person name="Lucas S."/>
            <person name="Mayer K.F."/>
            <person name="Moreau H."/>
            <person name="Not F."/>
            <person name="Otillar R."/>
            <person name="Panaud O."/>
            <person name="Pangilinan J."/>
            <person name="Paulsen I."/>
            <person name="Piegu B."/>
            <person name="Poliakov A."/>
            <person name="Robbens S."/>
            <person name="Schmutz J."/>
            <person name="Toulza E."/>
            <person name="Wyss T."/>
            <person name="Zelensky A."/>
            <person name="Zhou K."/>
            <person name="Armbrust E.V."/>
            <person name="Bhattacharya D."/>
            <person name="Goodenough U.W."/>
            <person name="Van de Peer Y."/>
            <person name="Grigoriev I.V."/>
        </authorList>
    </citation>
    <scope>NUCLEOTIDE SEQUENCE [LARGE SCALE GENOMIC DNA]</scope>
    <source>
        <strain evidence="7">RCC299 / NOUM17</strain>
    </source>
</reference>
<dbReference type="STRING" id="296587.C1EAE5"/>
<feature type="repeat" description="WD" evidence="4">
    <location>
        <begin position="83"/>
        <end position="129"/>
    </location>
</feature>
<feature type="compositionally biased region" description="Acidic residues" evidence="5">
    <location>
        <begin position="423"/>
        <end position="441"/>
    </location>
</feature>
<dbReference type="InterPro" id="IPR019775">
    <property type="entry name" value="WD40_repeat_CS"/>
</dbReference>
<evidence type="ECO:0000256" key="5">
    <source>
        <dbReference type="SAM" id="MobiDB-lite"/>
    </source>
</evidence>
<dbReference type="PANTHER" id="PTHR44675">
    <property type="entry name" value="PAK1 INTERACTING PROTEIN 1"/>
    <property type="match status" value="1"/>
</dbReference>
<evidence type="ECO:0000256" key="3">
    <source>
        <dbReference type="ARBA" id="ARBA00022737"/>
    </source>
</evidence>
<dbReference type="KEGG" id="mis:MICPUN_60045"/>
<keyword evidence="1" id="KW-0690">Ribosome biogenesis</keyword>
<dbReference type="PRINTS" id="PR00320">
    <property type="entry name" value="GPROTEINBRPT"/>
</dbReference>
<dbReference type="PROSITE" id="PS50294">
    <property type="entry name" value="WD_REPEATS_REGION"/>
    <property type="match status" value="2"/>
</dbReference>
<feature type="compositionally biased region" description="Basic and acidic residues" evidence="5">
    <location>
        <begin position="375"/>
        <end position="386"/>
    </location>
</feature>
<dbReference type="Proteomes" id="UP000002009">
    <property type="component" value="Chromosome 7"/>
</dbReference>
<proteinExistence type="predicted"/>
<organism evidence="6 7">
    <name type="scientific">Micromonas commoda (strain RCC299 / NOUM17 / CCMP2709)</name>
    <name type="common">Picoplanktonic green alga</name>
    <dbReference type="NCBI Taxonomy" id="296587"/>
    <lineage>
        <taxon>Eukaryota</taxon>
        <taxon>Viridiplantae</taxon>
        <taxon>Chlorophyta</taxon>
        <taxon>Mamiellophyceae</taxon>
        <taxon>Mamiellales</taxon>
        <taxon>Mamiellaceae</taxon>
        <taxon>Micromonas</taxon>
    </lineage>
</organism>
<evidence type="ECO:0000256" key="2">
    <source>
        <dbReference type="ARBA" id="ARBA00022574"/>
    </source>
</evidence>
<dbReference type="InterPro" id="IPR001680">
    <property type="entry name" value="WD40_rpt"/>
</dbReference>
<feature type="compositionally biased region" description="Low complexity" evidence="5">
    <location>
        <begin position="390"/>
        <end position="411"/>
    </location>
</feature>
<protein>
    <submittedName>
        <fullName evidence="6">Uncharacterized protein</fullName>
    </submittedName>
</protein>
<keyword evidence="2 4" id="KW-0853">WD repeat</keyword>
<dbReference type="EMBL" id="CP001328">
    <property type="protein sequence ID" value="ACO65192.1"/>
    <property type="molecule type" value="Genomic_DNA"/>
</dbReference>
<dbReference type="AlphaFoldDB" id="C1EAE5"/>
<dbReference type="InterPro" id="IPR015943">
    <property type="entry name" value="WD40/YVTN_repeat-like_dom_sf"/>
</dbReference>
<feature type="compositionally biased region" description="Basic and acidic residues" evidence="5">
    <location>
        <begin position="357"/>
        <end position="367"/>
    </location>
</feature>
<dbReference type="InterPro" id="IPR020472">
    <property type="entry name" value="WD40_PAC1"/>
</dbReference>
<dbReference type="PROSITE" id="PS50082">
    <property type="entry name" value="WD_REPEATS_2"/>
    <property type="match status" value="3"/>
</dbReference>
<dbReference type="SUPFAM" id="SSF50978">
    <property type="entry name" value="WD40 repeat-like"/>
    <property type="match status" value="1"/>
</dbReference>
<name>C1EAE5_MICCC</name>
<dbReference type="FunCoup" id="C1EAE5">
    <property type="interactions" value="1565"/>
</dbReference>
<dbReference type="PANTHER" id="PTHR44675:SF1">
    <property type="entry name" value="P21-ACTIVATED PROTEIN KINASE-INTERACTING PROTEIN 1"/>
    <property type="match status" value="1"/>
</dbReference>
<keyword evidence="3" id="KW-0677">Repeat</keyword>
<dbReference type="Gene3D" id="2.130.10.10">
    <property type="entry name" value="YVTN repeat-like/Quinoprotein amine dehydrogenase"/>
    <property type="match status" value="2"/>
</dbReference>
<dbReference type="InterPro" id="IPR051959">
    <property type="entry name" value="PAK1-Kinase_Regulator"/>
</dbReference>
<feature type="compositionally biased region" description="Basic residues" evidence="5">
    <location>
        <begin position="499"/>
        <end position="511"/>
    </location>
</feature>
<dbReference type="eggNOG" id="KOG0294">
    <property type="taxonomic scope" value="Eukaryota"/>
</dbReference>
<dbReference type="PROSITE" id="PS00678">
    <property type="entry name" value="WD_REPEATS_1"/>
    <property type="match status" value="1"/>
</dbReference>
<feature type="repeat" description="WD" evidence="4">
    <location>
        <begin position="130"/>
        <end position="171"/>
    </location>
</feature>
<dbReference type="RefSeq" id="XP_002503934.1">
    <property type="nucleotide sequence ID" value="XM_002503888.1"/>
</dbReference>
<dbReference type="InParanoid" id="C1EAE5"/>
<gene>
    <name evidence="6" type="ORF">MICPUN_60045</name>
</gene>
<dbReference type="SMART" id="SM00320">
    <property type="entry name" value="WD40"/>
    <property type="match status" value="4"/>
</dbReference>
<evidence type="ECO:0000256" key="4">
    <source>
        <dbReference type="PROSITE-ProRule" id="PRU00221"/>
    </source>
</evidence>
<dbReference type="GeneID" id="8244877"/>
<evidence type="ECO:0000313" key="7">
    <source>
        <dbReference type="Proteomes" id="UP000002009"/>
    </source>
</evidence>
<evidence type="ECO:0000256" key="1">
    <source>
        <dbReference type="ARBA" id="ARBA00022517"/>
    </source>
</evidence>